<dbReference type="Pfam" id="PF06985">
    <property type="entry name" value="HET"/>
    <property type="match status" value="1"/>
</dbReference>
<dbReference type="Proteomes" id="UP000235786">
    <property type="component" value="Unassembled WGS sequence"/>
</dbReference>
<evidence type="ECO:0000259" key="1">
    <source>
        <dbReference type="Pfam" id="PF06985"/>
    </source>
</evidence>
<dbReference type="PANTHER" id="PTHR24148:SF73">
    <property type="entry name" value="HET DOMAIN PROTEIN (AFU_ORTHOLOGUE AFUA_8G01020)"/>
    <property type="match status" value="1"/>
</dbReference>
<reference evidence="2" key="1">
    <citation type="submission" date="2016-04" db="EMBL/GenBank/DDBJ databases">
        <title>A degradative enzymes factory behind the ericoid mycorrhizal symbiosis.</title>
        <authorList>
            <consortium name="DOE Joint Genome Institute"/>
            <person name="Martino E."/>
            <person name="Morin E."/>
            <person name="Grelet G."/>
            <person name="Kuo A."/>
            <person name="Kohler A."/>
            <person name="Daghino S."/>
            <person name="Barry K."/>
            <person name="Choi C."/>
            <person name="Cichocki N."/>
            <person name="Clum A."/>
            <person name="Copeland A."/>
            <person name="Hainaut M."/>
            <person name="Haridas S."/>
            <person name="Labutti K."/>
            <person name="Lindquist E."/>
            <person name="Lipzen A."/>
            <person name="Khouja H.-R."/>
            <person name="Murat C."/>
            <person name="Ohm R."/>
            <person name="Olson A."/>
            <person name="Spatafora J."/>
            <person name="Veneault-Fourrey C."/>
            <person name="Henrissat B."/>
            <person name="Grigoriev I."/>
            <person name="Martin F."/>
            <person name="Perotto S."/>
        </authorList>
    </citation>
    <scope>NUCLEOTIDE SEQUENCE [LARGE SCALE GENOMIC DNA]</scope>
    <source>
        <strain evidence="2">F</strain>
    </source>
</reference>
<dbReference type="AlphaFoldDB" id="A0A2J6R1B4"/>
<dbReference type="InterPro" id="IPR010730">
    <property type="entry name" value="HET"/>
</dbReference>
<feature type="domain" description="Heterokaryon incompatibility" evidence="1">
    <location>
        <begin position="47"/>
        <end position="223"/>
    </location>
</feature>
<dbReference type="OrthoDB" id="3548654at2759"/>
<protein>
    <recommendedName>
        <fullName evidence="1">Heterokaryon incompatibility domain-containing protein</fullName>
    </recommendedName>
</protein>
<dbReference type="STRING" id="1149755.A0A2J6R1B4"/>
<sequence>MSFAYNPLKVGSIRLITNLSIIGNPTTGDDEIKCMLEEVDLTTNPNYDCLSYTWEDPLYQKYLLVPRIYKNSPYPIECNGQIFTVTENLRDALVTIGNSRGGRGDLQRQDKIWIDAVCIDQTNEEEKIIQINMMGQIYANAQSVVVWLGPEMPDDPGVKNALLIMRRLSQIPPARYKTAVLSRLGNVDTYQNLGIEFISKREWVCFGAFILRRWFCRMWVVQETFFAKNFIVYCGSNILPWSQITSASRALKETSLGSLLNEMMEDRDRTIREPSTASEYISNPIANQFRFHEYKNQAYPLKLERLLADSRYFGVKEAQDRVFAVLNIWKPKWDRADMEEKTAAFIMKNIIPAEVYERASIVAIRETGNLKLLSLVEDKRWRRLSGLPSWVPDFSAPPVWTPLAGLSGPAKSMNRWDAAAGLTFELPAETDSHHLLLVKGIQVDDIVDFAETDLNLIDEHMMYTLLEVLSRYLESTNPSGASTTDQFEAFWKTLIKDSFLGGLAGPKARKAFPMIIVHFFRELDYEIDVLRKALENPLNENETGTQVNRISKLSETYSRTRRLIENLAALDNSVIPSWEVIQQAIKMKNENGVYPEEMHEEIINIMESFDSAYQCRRLFRTKKGFLGISAQSLDTNDGVWVLAGADVPVVLRRRPNVGNWEFVGEAYVHGIMNGEAAIGQELSIFLE</sequence>
<evidence type="ECO:0000313" key="2">
    <source>
        <dbReference type="EMBL" id="PMD32310.1"/>
    </source>
</evidence>
<dbReference type="EMBL" id="KZ613959">
    <property type="protein sequence ID" value="PMD32310.1"/>
    <property type="molecule type" value="Genomic_DNA"/>
</dbReference>
<organism evidence="2 3">
    <name type="scientific">Hyaloscypha variabilis (strain UAMH 11265 / GT02V1 / F)</name>
    <name type="common">Meliniomyces variabilis</name>
    <dbReference type="NCBI Taxonomy" id="1149755"/>
    <lineage>
        <taxon>Eukaryota</taxon>
        <taxon>Fungi</taxon>
        <taxon>Dikarya</taxon>
        <taxon>Ascomycota</taxon>
        <taxon>Pezizomycotina</taxon>
        <taxon>Leotiomycetes</taxon>
        <taxon>Helotiales</taxon>
        <taxon>Hyaloscyphaceae</taxon>
        <taxon>Hyaloscypha</taxon>
        <taxon>Hyaloscypha variabilis</taxon>
    </lineage>
</organism>
<dbReference type="Pfam" id="PF26639">
    <property type="entry name" value="Het-6_barrel"/>
    <property type="match status" value="1"/>
</dbReference>
<evidence type="ECO:0000313" key="3">
    <source>
        <dbReference type="Proteomes" id="UP000235786"/>
    </source>
</evidence>
<name>A0A2J6R1B4_HYAVF</name>
<dbReference type="PANTHER" id="PTHR24148">
    <property type="entry name" value="ANKYRIN REPEAT DOMAIN-CONTAINING PROTEIN 39 HOMOLOG-RELATED"/>
    <property type="match status" value="1"/>
</dbReference>
<gene>
    <name evidence="2" type="ORF">L207DRAFT_518705</name>
</gene>
<accession>A0A2J6R1B4</accession>
<dbReference type="InterPro" id="IPR052895">
    <property type="entry name" value="HetReg/Transcr_Mod"/>
</dbReference>
<proteinExistence type="predicted"/>
<keyword evidence="3" id="KW-1185">Reference proteome</keyword>